<dbReference type="Pfam" id="PF13426">
    <property type="entry name" value="PAS_9"/>
    <property type="match status" value="2"/>
</dbReference>
<evidence type="ECO:0000256" key="11">
    <source>
        <dbReference type="ARBA" id="ARBA00023306"/>
    </source>
</evidence>
<evidence type="ECO:0000259" key="13">
    <source>
        <dbReference type="PROSITE" id="PS50109"/>
    </source>
</evidence>
<dbReference type="InterPro" id="IPR013655">
    <property type="entry name" value="PAS_fold_3"/>
</dbReference>
<evidence type="ECO:0000313" key="18">
    <source>
        <dbReference type="Proteomes" id="UP000002586"/>
    </source>
</evidence>
<dbReference type="GO" id="GO:0005524">
    <property type="term" value="F:ATP binding"/>
    <property type="evidence" value="ECO:0007669"/>
    <property type="project" value="UniProtKB-KW"/>
</dbReference>
<dbReference type="SMART" id="SM00388">
    <property type="entry name" value="HisKA"/>
    <property type="match status" value="1"/>
</dbReference>
<dbReference type="PROSITE" id="PS50112">
    <property type="entry name" value="PAS"/>
    <property type="match status" value="2"/>
</dbReference>
<reference evidence="18" key="1">
    <citation type="journal article" date="2009" name="Appl. Environ. Microbiol.">
        <title>Complete genome sequence of the chemolithoautotrophic marine magnetotactic coccus strain MC-1.</title>
        <authorList>
            <person name="Schubbe S."/>
            <person name="Williams T.J."/>
            <person name="Xie G."/>
            <person name="Kiss H.E."/>
            <person name="Brettin T.S."/>
            <person name="Martinez D."/>
            <person name="Ross C.A."/>
            <person name="Schuler D."/>
            <person name="Cox B.L."/>
            <person name="Nealson K.H."/>
            <person name="Bazylinski D.A."/>
        </authorList>
    </citation>
    <scope>NUCLEOTIDE SEQUENCE [LARGE SCALE GENOMIC DNA]</scope>
    <source>
        <strain evidence="18">ATCC BAA-1437 / JCM 17883 / MC-1</strain>
    </source>
</reference>
<dbReference type="HOGENOM" id="CLU_280436_0_0_5"/>
<dbReference type="PROSITE" id="PS50110">
    <property type="entry name" value="RESPONSE_REGULATORY"/>
    <property type="match status" value="1"/>
</dbReference>
<dbReference type="SUPFAM" id="SSF47384">
    <property type="entry name" value="Homodimeric domain of signal transducing histidine kinase"/>
    <property type="match status" value="1"/>
</dbReference>
<dbReference type="eggNOG" id="COG2202">
    <property type="taxonomic scope" value="Bacteria"/>
</dbReference>
<keyword evidence="11" id="KW-0131">Cell cycle</keyword>
<evidence type="ECO:0000259" key="16">
    <source>
        <dbReference type="PROSITE" id="PS50113"/>
    </source>
</evidence>
<keyword evidence="5 17" id="KW-0808">Transferase</keyword>
<sequence length="1120" mass="127344">MESFAQLAIPQDRPAILQAMAQAWQNPGQPVEVEFHVEIGEIWTKVIRCVMQSTPRPSGSPQRLFGSVQNITLLRKIGDALVHSEERLNLILEGAQEGMWEWDIASGALYFSCHWERMLGFEPGEIPHTYQAWITQIHPDDKTATLEALEQHLQGHTQHFEIEHRQHTKKGTWLWLLTRGKVVQWGDQQTPLRMMGTQMNVTDRIRGEQALRFAHTQLKQQERLFHDYFAHGVVGMAITTPDRLFLHANKQLCVLLECQPKALLNTPIDQWLDPRHRDYYIDQYERLVRHLTENFELELPLCTALGRRVSVNLSTRALWDTSGRITHCIHTAVDLSEHNHIIAQVKESEKRFRAIFEHAGLAVAQGDIHGTIIKVNSAYANLLGYSPDELVGRSLQSLTHPSDFPENLSLLHDLAKKKRSVYTLEKRILHKDGSWIWVESTVTALTNAMDEPEFLINMTRDITDRRRAEAALVESEQRYRQLFQRNKAVELLIDPVNGQIVDANMAAADYYGYSCDTLRQMNIAQINILTRDEIEQEMLRAEQENRNHFQFRHRLSSGEVRDVEIHSGPVEIQGRALLYSIVHDITERRRIEAALSHNRHQLEASHGRLITILDSLQSIVYVADPQTGEILYHNRYLFDIAGNLKGEREELLYPNKKRLSQGTPASRSRGRNHAQSWEYCSPINHRWYSAHSQPITWVDGRTVRLEVATDINSLKQSEQALLQAKELAESANRAKSDFLATMSHDIRTPMNAVLGMVELLGESSLDPEQSHYLKIIRRAGSTLLSLINDILDLSKIEAGQLKLELDDFTLAETVEHVMDILRHKASEKGLQLQTHLHIPPQQRVRGDAQRLRQILLNLLGNAVKFTQQGSVSLTLQQQPDGQYSFQVADTGPGIAPHRQKIIFEPFVQEESGTHRHFGGSGLGLSICHKLVTAMRGTLWLKSQLGHGSIFYFTLPLATAMEPAPDEVSPQSVLHAPVSLTQLVNKRLLVVDDAEDNRNLIQAFLKSCQMQIQMAEDGEQAVRLCQEQRFDLILMDIQMPIMNGLEATRLIRQHEQMQHKSRTPIIALSAHAMLDVNNDALAAGCDLHLSKPIAKKRLLEALCHQLCPVVPTHNDDAPPLP</sequence>
<accession>A0L9T0</accession>
<dbReference type="InterPro" id="IPR003594">
    <property type="entry name" value="HATPase_dom"/>
</dbReference>
<dbReference type="CDD" id="cd00130">
    <property type="entry name" value="PAS"/>
    <property type="match status" value="3"/>
</dbReference>
<dbReference type="Proteomes" id="UP000002586">
    <property type="component" value="Chromosome"/>
</dbReference>
<dbReference type="Gene3D" id="3.30.450.20">
    <property type="entry name" value="PAS domain"/>
    <property type="match status" value="5"/>
</dbReference>
<keyword evidence="9" id="KW-0902">Two-component regulatory system</keyword>
<proteinExistence type="predicted"/>
<dbReference type="SUPFAM" id="SSF52172">
    <property type="entry name" value="CheY-like"/>
    <property type="match status" value="1"/>
</dbReference>
<dbReference type="InterPro" id="IPR000014">
    <property type="entry name" value="PAS"/>
</dbReference>
<keyword evidence="18" id="KW-1185">Reference proteome</keyword>
<dbReference type="InterPro" id="IPR011006">
    <property type="entry name" value="CheY-like_superfamily"/>
</dbReference>
<evidence type="ECO:0000256" key="5">
    <source>
        <dbReference type="ARBA" id="ARBA00022679"/>
    </source>
</evidence>
<evidence type="ECO:0000259" key="15">
    <source>
        <dbReference type="PROSITE" id="PS50112"/>
    </source>
</evidence>
<dbReference type="InterPro" id="IPR004358">
    <property type="entry name" value="Sig_transdc_His_kin-like_C"/>
</dbReference>
<dbReference type="CDD" id="cd16922">
    <property type="entry name" value="HATPase_EvgS-ArcB-TorS-like"/>
    <property type="match status" value="1"/>
</dbReference>
<evidence type="ECO:0000256" key="10">
    <source>
        <dbReference type="ARBA" id="ARBA00023136"/>
    </source>
</evidence>
<comment type="catalytic activity">
    <reaction evidence="1">
        <text>ATP + protein L-histidine = ADP + protein N-phospho-L-histidine.</text>
        <dbReference type="EC" id="2.7.13.3"/>
    </reaction>
</comment>
<organism evidence="17 18">
    <name type="scientific">Magnetococcus marinus (strain ATCC BAA-1437 / JCM 17883 / MC-1)</name>
    <dbReference type="NCBI Taxonomy" id="156889"/>
    <lineage>
        <taxon>Bacteria</taxon>
        <taxon>Pseudomonadati</taxon>
        <taxon>Pseudomonadota</taxon>
        <taxon>Magnetococcia</taxon>
        <taxon>Magnetococcales</taxon>
        <taxon>Magnetococcaceae</taxon>
        <taxon>Magnetococcus</taxon>
    </lineage>
</organism>
<dbReference type="SMART" id="SM00091">
    <property type="entry name" value="PAS"/>
    <property type="match status" value="4"/>
</dbReference>
<dbReference type="Gene3D" id="3.30.565.10">
    <property type="entry name" value="Histidine kinase-like ATPase, C-terminal domain"/>
    <property type="match status" value="1"/>
</dbReference>
<dbReference type="EMBL" id="CP000471">
    <property type="protein sequence ID" value="ABK44723.1"/>
    <property type="molecule type" value="Genomic_DNA"/>
</dbReference>
<keyword evidence="7 17" id="KW-0418">Kinase</keyword>
<dbReference type="Gene3D" id="3.40.50.2300">
    <property type="match status" value="1"/>
</dbReference>
<dbReference type="Pfam" id="PF00072">
    <property type="entry name" value="Response_reg"/>
    <property type="match status" value="1"/>
</dbReference>
<dbReference type="RefSeq" id="WP_011713844.1">
    <property type="nucleotide sequence ID" value="NC_008576.1"/>
</dbReference>
<dbReference type="InterPro" id="IPR001610">
    <property type="entry name" value="PAC"/>
</dbReference>
<evidence type="ECO:0000256" key="9">
    <source>
        <dbReference type="ARBA" id="ARBA00023012"/>
    </source>
</evidence>
<dbReference type="CDD" id="cd17546">
    <property type="entry name" value="REC_hyHK_CKI1_RcsC-like"/>
    <property type="match status" value="1"/>
</dbReference>
<gene>
    <name evidence="17" type="ordered locus">Mmc1_2222</name>
</gene>
<dbReference type="SMART" id="SM00086">
    <property type="entry name" value="PAC"/>
    <property type="match status" value="4"/>
</dbReference>
<dbReference type="Pfam" id="PF02518">
    <property type="entry name" value="HATPase_c"/>
    <property type="match status" value="1"/>
</dbReference>
<feature type="domain" description="Response regulatory" evidence="14">
    <location>
        <begin position="986"/>
        <end position="1105"/>
    </location>
</feature>
<dbReference type="SMART" id="SM00387">
    <property type="entry name" value="HATPase_c"/>
    <property type="match status" value="1"/>
</dbReference>
<comment type="subcellular location">
    <subcellularLocation>
        <location evidence="2">Membrane</location>
    </subcellularLocation>
</comment>
<dbReference type="NCBIfam" id="TIGR00229">
    <property type="entry name" value="sensory_box"/>
    <property type="match status" value="3"/>
</dbReference>
<dbReference type="eggNOG" id="COG0784">
    <property type="taxonomic scope" value="Bacteria"/>
</dbReference>
<evidence type="ECO:0000256" key="1">
    <source>
        <dbReference type="ARBA" id="ARBA00000085"/>
    </source>
</evidence>
<feature type="domain" description="PAC" evidence="16">
    <location>
        <begin position="422"/>
        <end position="474"/>
    </location>
</feature>
<name>A0L9T0_MAGMM</name>
<dbReference type="InterPro" id="IPR000700">
    <property type="entry name" value="PAS-assoc_C"/>
</dbReference>
<evidence type="ECO:0000256" key="6">
    <source>
        <dbReference type="ARBA" id="ARBA00022741"/>
    </source>
</evidence>
<evidence type="ECO:0000313" key="17">
    <source>
        <dbReference type="EMBL" id="ABK44723.1"/>
    </source>
</evidence>
<dbReference type="PROSITE" id="PS50113">
    <property type="entry name" value="PAC"/>
    <property type="match status" value="1"/>
</dbReference>
<keyword evidence="8" id="KW-0067">ATP-binding</keyword>
<dbReference type="OrthoDB" id="9801651at2"/>
<feature type="domain" description="PAS" evidence="15">
    <location>
        <begin position="348"/>
        <end position="418"/>
    </location>
</feature>
<dbReference type="PANTHER" id="PTHR43047:SF64">
    <property type="entry name" value="HISTIDINE KINASE CONTAINING CHEY-HOMOLOGOUS RECEIVER DOMAIN AND PAS DOMAIN-RELATED"/>
    <property type="match status" value="1"/>
</dbReference>
<feature type="domain" description="Histidine kinase" evidence="13">
    <location>
        <begin position="741"/>
        <end position="958"/>
    </location>
</feature>
<dbReference type="SMART" id="SM00448">
    <property type="entry name" value="REC"/>
    <property type="match status" value="1"/>
</dbReference>
<keyword evidence="10" id="KW-0472">Membrane</keyword>
<evidence type="ECO:0000256" key="3">
    <source>
        <dbReference type="ARBA" id="ARBA00012438"/>
    </source>
</evidence>
<evidence type="ECO:0000256" key="2">
    <source>
        <dbReference type="ARBA" id="ARBA00004370"/>
    </source>
</evidence>
<evidence type="ECO:0000256" key="4">
    <source>
        <dbReference type="ARBA" id="ARBA00022553"/>
    </source>
</evidence>
<dbReference type="FunFam" id="3.30.565.10:FF:000010">
    <property type="entry name" value="Sensor histidine kinase RcsC"/>
    <property type="match status" value="1"/>
</dbReference>
<dbReference type="InterPro" id="IPR036890">
    <property type="entry name" value="HATPase_C_sf"/>
</dbReference>
<dbReference type="STRING" id="156889.Mmc1_2222"/>
<evidence type="ECO:0000256" key="12">
    <source>
        <dbReference type="PROSITE-ProRule" id="PRU00169"/>
    </source>
</evidence>
<dbReference type="InterPro" id="IPR036097">
    <property type="entry name" value="HisK_dim/P_sf"/>
</dbReference>
<dbReference type="PRINTS" id="PR00344">
    <property type="entry name" value="BCTRLSENSOR"/>
</dbReference>
<dbReference type="GO" id="GO:0000155">
    <property type="term" value="F:phosphorelay sensor kinase activity"/>
    <property type="evidence" value="ECO:0007669"/>
    <property type="project" value="InterPro"/>
</dbReference>
<dbReference type="InterPro" id="IPR003661">
    <property type="entry name" value="HisK_dim/P_dom"/>
</dbReference>
<dbReference type="Pfam" id="PF08447">
    <property type="entry name" value="PAS_3"/>
    <property type="match status" value="2"/>
</dbReference>
<reference evidence="17 18" key="2">
    <citation type="journal article" date="2012" name="Int. J. Syst. Evol. Microbiol.">
        <title>Magnetococcus marinus gen. nov., sp. nov., a marine, magnetotactic bacterium that represents a novel lineage (Magnetococcaceae fam. nov.; Magnetococcales ord. nov.) at the base of the Alphaproteobacteria.</title>
        <authorList>
            <person name="Bazylinski D.A."/>
            <person name="Williams T.J."/>
            <person name="Lefevre C.T."/>
            <person name="Berg R.J."/>
            <person name="Zhang C.L."/>
            <person name="Bowser S.S."/>
            <person name="Dean A.J."/>
            <person name="Beveridge T.J."/>
        </authorList>
    </citation>
    <scope>NUCLEOTIDE SEQUENCE [LARGE SCALE GENOMIC DNA]</scope>
    <source>
        <strain evidence="18">ATCC BAA-1437 / JCM 17883 / MC-1</strain>
    </source>
</reference>
<keyword evidence="4 12" id="KW-0597">Phosphoprotein</keyword>
<dbReference type="InterPro" id="IPR005467">
    <property type="entry name" value="His_kinase_dom"/>
</dbReference>
<evidence type="ECO:0000259" key="14">
    <source>
        <dbReference type="PROSITE" id="PS50110"/>
    </source>
</evidence>
<feature type="domain" description="PAS" evidence="15">
    <location>
        <begin position="84"/>
        <end position="156"/>
    </location>
</feature>
<dbReference type="KEGG" id="mgm:Mmc1_2222"/>
<dbReference type="GO" id="GO:0016020">
    <property type="term" value="C:membrane"/>
    <property type="evidence" value="ECO:0007669"/>
    <property type="project" value="UniProtKB-SubCell"/>
</dbReference>
<dbReference type="PROSITE" id="PS50109">
    <property type="entry name" value="HIS_KIN"/>
    <property type="match status" value="1"/>
</dbReference>
<protein>
    <recommendedName>
        <fullName evidence="3">histidine kinase</fullName>
        <ecNumber evidence="3">2.7.13.3</ecNumber>
    </recommendedName>
</protein>
<dbReference type="Pfam" id="PF00512">
    <property type="entry name" value="HisKA"/>
    <property type="match status" value="1"/>
</dbReference>
<dbReference type="FunFam" id="1.10.287.130:FF:000038">
    <property type="entry name" value="Sensory transduction histidine kinase"/>
    <property type="match status" value="1"/>
</dbReference>
<dbReference type="SUPFAM" id="SSF55874">
    <property type="entry name" value="ATPase domain of HSP90 chaperone/DNA topoisomerase II/histidine kinase"/>
    <property type="match status" value="1"/>
</dbReference>
<feature type="modified residue" description="4-aspartylphosphate" evidence="12">
    <location>
        <position position="1035"/>
    </location>
</feature>
<dbReference type="CDD" id="cd00082">
    <property type="entry name" value="HisKA"/>
    <property type="match status" value="1"/>
</dbReference>
<dbReference type="InterPro" id="IPR035965">
    <property type="entry name" value="PAS-like_dom_sf"/>
</dbReference>
<dbReference type="eggNOG" id="COG2205">
    <property type="taxonomic scope" value="Bacteria"/>
</dbReference>
<evidence type="ECO:0000256" key="8">
    <source>
        <dbReference type="ARBA" id="ARBA00022840"/>
    </source>
</evidence>
<dbReference type="InterPro" id="IPR001789">
    <property type="entry name" value="Sig_transdc_resp-reg_receiver"/>
</dbReference>
<dbReference type="PANTHER" id="PTHR43047">
    <property type="entry name" value="TWO-COMPONENT HISTIDINE PROTEIN KINASE"/>
    <property type="match status" value="1"/>
</dbReference>
<dbReference type="SUPFAM" id="SSF55785">
    <property type="entry name" value="PYP-like sensor domain (PAS domain)"/>
    <property type="match status" value="5"/>
</dbReference>
<evidence type="ECO:0000256" key="7">
    <source>
        <dbReference type="ARBA" id="ARBA00022777"/>
    </source>
</evidence>
<dbReference type="AlphaFoldDB" id="A0L9T0"/>
<keyword evidence="6" id="KW-0547">Nucleotide-binding</keyword>
<dbReference type="EC" id="2.7.13.3" evidence="3"/>
<dbReference type="Gene3D" id="1.10.287.130">
    <property type="match status" value="1"/>
</dbReference>